<evidence type="ECO:0000313" key="2">
    <source>
        <dbReference type="RefSeq" id="XP_022081044.1"/>
    </source>
</evidence>
<name>A0A8B7XJS1_ACAPL</name>
<evidence type="ECO:0000313" key="6">
    <source>
        <dbReference type="RefSeq" id="XP_022081048.1"/>
    </source>
</evidence>
<dbReference type="RefSeq" id="XP_022081045.1">
    <property type="nucleotide sequence ID" value="XM_022225353.1"/>
</dbReference>
<evidence type="ECO:0000313" key="1">
    <source>
        <dbReference type="Proteomes" id="UP000694845"/>
    </source>
</evidence>
<dbReference type="AlphaFoldDB" id="A0A8B7XJS1"/>
<gene>
    <name evidence="2 3 4 5 6" type="primary">LOC110974041</name>
</gene>
<evidence type="ECO:0000313" key="3">
    <source>
        <dbReference type="RefSeq" id="XP_022081045.1"/>
    </source>
</evidence>
<dbReference type="RefSeq" id="XP_022081044.1">
    <property type="nucleotide sequence ID" value="XM_022225352.1"/>
</dbReference>
<dbReference type="RefSeq" id="XP_022081047.1">
    <property type="nucleotide sequence ID" value="XM_022225355.1"/>
</dbReference>
<dbReference type="KEGG" id="aplc:110974041"/>
<dbReference type="GeneID" id="110974041"/>
<sequence length="618" mass="68662">MSALLPSADTSQTRHAVPIYSHIMSQLALVVLLGVICHALSAQGQEHIPLTLNVESGLQDVPCGGFRYFSVEVTDPCKDLRVMVTKIEGEPDVYIGRGNNMFPTDNTLAWSSYEWGSENLTVSSWDPEFEVGTFYIGVHAYCGIDVHTGNTSSKVKVLAESLATSHMHPEITAGSPIRDGRVDAQGYNYYRFCLPHKCANVEVKLENCLSGADCPDSYGYPELLVSRSIVRPSINDHSWKLASIYRRSVYLQHNDSDVQPGHYFVGIYGWCTPDENCPDKSTCGPCEYVANMAYNVSVIMTDVADCDLNPEKCNALSVEGQKHVPLTLNVESGLHKVPCGEFRYFSVEVTDPCKDLRVRVNMVEGEPDLYIGRGNNKFPTDNTLAWSSYNWGSEDLTVSSWDPEFEVGTFYIGVHAYCGIDVATGDTPSKVTILAESIPTTHPHNEITVNSSIRDGRVNAEGYNYYRFCLPHKCANVEVKLENCLSAAECPDSYGYPELLVSRSIVRPSINDHSWKLASIYRRSVYLQHNDSDVQPGHHYVGVYGWCTPDENCPDKSTCGPCDYVANMTYSVSIIMTDIPDCDPNAWNPDPCNTNKAQILMPSYLVFCVSAILMKIFF</sequence>
<keyword evidence="1" id="KW-1185">Reference proteome</keyword>
<evidence type="ECO:0000313" key="5">
    <source>
        <dbReference type="RefSeq" id="XP_022081047.1"/>
    </source>
</evidence>
<dbReference type="Gene3D" id="2.60.120.380">
    <property type="match status" value="2"/>
</dbReference>
<organism evidence="1 2">
    <name type="scientific">Acanthaster planci</name>
    <name type="common">Crown-of-thorns starfish</name>
    <dbReference type="NCBI Taxonomy" id="133434"/>
    <lineage>
        <taxon>Eukaryota</taxon>
        <taxon>Metazoa</taxon>
        <taxon>Echinodermata</taxon>
        <taxon>Eleutherozoa</taxon>
        <taxon>Asterozoa</taxon>
        <taxon>Asteroidea</taxon>
        <taxon>Valvatacea</taxon>
        <taxon>Valvatida</taxon>
        <taxon>Acanthasteridae</taxon>
        <taxon>Acanthaster</taxon>
    </lineage>
</organism>
<dbReference type="RefSeq" id="XP_022081048.1">
    <property type="nucleotide sequence ID" value="XM_022225356.1"/>
</dbReference>
<proteinExistence type="predicted"/>
<evidence type="ECO:0000313" key="4">
    <source>
        <dbReference type="RefSeq" id="XP_022081046.1"/>
    </source>
</evidence>
<dbReference type="Proteomes" id="UP000694845">
    <property type="component" value="Unplaced"/>
</dbReference>
<dbReference type="OrthoDB" id="422728at2759"/>
<reference evidence="2 3" key="1">
    <citation type="submission" date="2025-04" db="UniProtKB">
        <authorList>
            <consortium name="RefSeq"/>
        </authorList>
    </citation>
    <scope>IDENTIFICATION</scope>
</reference>
<protein>
    <submittedName>
        <fullName evidence="2 3">Uncharacterized protein LOC110974041 isoform X1</fullName>
    </submittedName>
</protein>
<accession>A0A8B7XJS1</accession>
<dbReference type="RefSeq" id="XP_022081046.1">
    <property type="nucleotide sequence ID" value="XM_022225354.1"/>
</dbReference>